<accession>E6SR10</accession>
<dbReference type="PATRIC" id="fig|693979.3.peg.3304"/>
<dbReference type="AlphaFoldDB" id="E6SR10"/>
<reference evidence="3 4" key="2">
    <citation type="journal article" date="2011" name="Stand. Genomic Sci.">
        <title>Complete genome sequence of Bacteroides helcogenes type strain (P 36-108).</title>
        <authorList>
            <person name="Pati A."/>
            <person name="Gronow S."/>
            <person name="Zeytun A."/>
            <person name="Lapidus A."/>
            <person name="Nolan M."/>
            <person name="Hammon N."/>
            <person name="Deshpande S."/>
            <person name="Cheng J.F."/>
            <person name="Tapia R."/>
            <person name="Han C."/>
            <person name="Goodwin L."/>
            <person name="Pitluck S."/>
            <person name="Liolios K."/>
            <person name="Pagani I."/>
            <person name="Ivanova N."/>
            <person name="Mavromatis K."/>
            <person name="Chen A."/>
            <person name="Palaniappan K."/>
            <person name="Land M."/>
            <person name="Hauser L."/>
            <person name="Chang Y.J."/>
            <person name="Jeffries C.D."/>
            <person name="Detter J.C."/>
            <person name="Brambilla E."/>
            <person name="Rohde M."/>
            <person name="Goker M."/>
            <person name="Woyke T."/>
            <person name="Bristow J."/>
            <person name="Eisen J.A."/>
            <person name="Markowitz V."/>
            <person name="Hugenholtz P."/>
            <person name="Kyrpides N.C."/>
            <person name="Klenk H.P."/>
            <person name="Lucas S."/>
        </authorList>
    </citation>
    <scope>NUCLEOTIDE SEQUENCE [LARGE SCALE GENOMIC DNA]</scope>
    <source>
        <strain evidence="4">ATCC 35417 / DSM 20613 / JCM 6297 / CCUG 15421 / P 36-108</strain>
    </source>
</reference>
<organism evidence="3 4">
    <name type="scientific">Bacteroides helcogenes (strain ATCC 35417 / DSM 20613 / JCM 6297 / CCUG 15421 / P 36-108)</name>
    <dbReference type="NCBI Taxonomy" id="693979"/>
    <lineage>
        <taxon>Bacteria</taxon>
        <taxon>Pseudomonadati</taxon>
        <taxon>Bacteroidota</taxon>
        <taxon>Bacteroidia</taxon>
        <taxon>Bacteroidales</taxon>
        <taxon>Bacteroidaceae</taxon>
        <taxon>Bacteroides</taxon>
    </lineage>
</organism>
<dbReference type="STRING" id="693979.Bache_3154"/>
<dbReference type="NCBIfam" id="NF047558">
    <property type="entry name" value="TPR_END_plus"/>
    <property type="match status" value="1"/>
</dbReference>
<evidence type="ECO:0000259" key="2">
    <source>
        <dbReference type="Pfam" id="PF01841"/>
    </source>
</evidence>
<feature type="signal peptide" evidence="1">
    <location>
        <begin position="1"/>
        <end position="21"/>
    </location>
</feature>
<dbReference type="InterPro" id="IPR002931">
    <property type="entry name" value="Transglutaminase-like"/>
</dbReference>
<evidence type="ECO:0000256" key="1">
    <source>
        <dbReference type="SAM" id="SignalP"/>
    </source>
</evidence>
<dbReference type="Proteomes" id="UP000008630">
    <property type="component" value="Chromosome"/>
</dbReference>
<feature type="chain" id="PRO_5003211003" evidence="1">
    <location>
        <begin position="22"/>
        <end position="404"/>
    </location>
</feature>
<sequence length="404" mass="47687">MKKQIYLLFTLLFCCTALCHAQTSKENQPTDKFYELLNSQSKKKKQALMEKNYAQVEQCIWSIIHNYEQLPETAQKKIGLDYGHYYYDIACYQSLQNKKEEALKHFELAYQNGFTEYNHILKDSDLNNIRQEKEFKKTLAKIREEGDYLYILQKSSRYVRNERTDTLPHFTYMNQNDSNLIKVRQYFKLDSVAGNGDEISKIKNILTFVHNKIMHDGQHGNPTKMNSITMAEACKDGSRGLNCRGLATVLNECYLSMGFKSRFVTCMPKKYISDCHVINAVYSESLNKWIWMDPTNNAWVMDENGNLLSIQEVRERLYRGQPLVLNKEANWNNKERTTKEHYLDYYMAKNLYYVNCTLYSEFGTEDRKYNPADYVALMPNGYHNDMEKGSHIVYDDVWFWQTPH</sequence>
<dbReference type="RefSeq" id="WP_013548666.1">
    <property type="nucleotide sequence ID" value="NC_014933.1"/>
</dbReference>
<dbReference type="InterPro" id="IPR038765">
    <property type="entry name" value="Papain-like_cys_pep_sf"/>
</dbReference>
<feature type="domain" description="Transglutaminase-like" evidence="2">
    <location>
        <begin position="192"/>
        <end position="294"/>
    </location>
</feature>
<dbReference type="KEGG" id="bhl:Bache_3154"/>
<dbReference type="eggNOG" id="COG1305">
    <property type="taxonomic scope" value="Bacteria"/>
</dbReference>
<dbReference type="Gene3D" id="3.10.620.30">
    <property type="match status" value="1"/>
</dbReference>
<dbReference type="OrthoDB" id="5166556at2"/>
<dbReference type="SUPFAM" id="SSF54001">
    <property type="entry name" value="Cysteine proteinases"/>
    <property type="match status" value="1"/>
</dbReference>
<evidence type="ECO:0000313" key="3">
    <source>
        <dbReference type="EMBL" id="ADV45079.1"/>
    </source>
</evidence>
<proteinExistence type="predicted"/>
<keyword evidence="1" id="KW-0732">Signal</keyword>
<keyword evidence="4" id="KW-1185">Reference proteome</keyword>
<dbReference type="EMBL" id="CP002352">
    <property type="protein sequence ID" value="ADV45079.1"/>
    <property type="molecule type" value="Genomic_DNA"/>
</dbReference>
<evidence type="ECO:0000313" key="4">
    <source>
        <dbReference type="Proteomes" id="UP000008630"/>
    </source>
</evidence>
<protein>
    <submittedName>
        <fullName evidence="3">Transglutaminase domain-containing protein</fullName>
    </submittedName>
</protein>
<dbReference type="Pfam" id="PF01841">
    <property type="entry name" value="Transglut_core"/>
    <property type="match status" value="1"/>
</dbReference>
<dbReference type="HOGENOM" id="CLU_055114_0_0_10"/>
<name>E6SR10_BACT6</name>
<reference key="1">
    <citation type="submission" date="2010-11" db="EMBL/GenBank/DDBJ databases">
        <title>The complete genome of Bacteroides helcogenes P 36-108.</title>
        <authorList>
            <consortium name="US DOE Joint Genome Institute (JGI-PGF)"/>
            <person name="Lucas S."/>
            <person name="Copeland A."/>
            <person name="Lapidus A."/>
            <person name="Bruce D."/>
            <person name="Goodwin L."/>
            <person name="Pitluck S."/>
            <person name="Kyrpides N."/>
            <person name="Mavromatis K."/>
            <person name="Ivanova N."/>
            <person name="Zeytun A."/>
            <person name="Brettin T."/>
            <person name="Detter J.C."/>
            <person name="Tapia R."/>
            <person name="Han C."/>
            <person name="Land M."/>
            <person name="Hauser L."/>
            <person name="Markowitz V."/>
            <person name="Cheng J.-F."/>
            <person name="Hugenholtz P."/>
            <person name="Woyke T."/>
            <person name="Wu D."/>
            <person name="Gronow S."/>
            <person name="Wellnitz S."/>
            <person name="Brambilla E."/>
            <person name="Klenk H.-P."/>
            <person name="Eisen J.A."/>
        </authorList>
    </citation>
    <scope>NUCLEOTIDE SEQUENCE</scope>
    <source>
        <strain>P 36-108</strain>
    </source>
</reference>
<gene>
    <name evidence="3" type="ordered locus">Bache_3154</name>
</gene>